<dbReference type="AlphaFoldDB" id="A0A6C0DXJ8"/>
<feature type="transmembrane region" description="Helical" evidence="1">
    <location>
        <begin position="103"/>
        <end position="123"/>
    </location>
</feature>
<evidence type="ECO:0000313" key="2">
    <source>
        <dbReference type="EMBL" id="QHT21101.1"/>
    </source>
</evidence>
<protein>
    <submittedName>
        <fullName evidence="2">Uncharacterized protein</fullName>
    </submittedName>
</protein>
<keyword evidence="1" id="KW-0472">Membrane</keyword>
<keyword evidence="1" id="KW-1133">Transmembrane helix</keyword>
<name>A0A6C0DXJ8_9ZZZZ</name>
<keyword evidence="1" id="KW-0812">Transmembrane</keyword>
<feature type="transmembrane region" description="Helical" evidence="1">
    <location>
        <begin position="39"/>
        <end position="59"/>
    </location>
</feature>
<feature type="transmembrane region" description="Helical" evidence="1">
    <location>
        <begin position="9"/>
        <end position="27"/>
    </location>
</feature>
<accession>A0A6C0DXJ8</accession>
<feature type="transmembrane region" description="Helical" evidence="1">
    <location>
        <begin position="144"/>
        <end position="161"/>
    </location>
</feature>
<evidence type="ECO:0000256" key="1">
    <source>
        <dbReference type="SAM" id="Phobius"/>
    </source>
</evidence>
<sequence length="171" mass="20497">MKFVIRENIFVFTNINLALFALCYFRPIINYINYINYDYLYSICYCWNYIIFLTFNGAYFMDNTCFKRMAIRKNLPLPIFHIGNMILHNLPFLYVNIYKPKNITLQHSLIACITNLAWCYWATFGTFDIDFVYVSIEKEKQLKLYLINISSIFYVPLIFHVNKQLCDSLLC</sequence>
<feature type="transmembrane region" description="Helical" evidence="1">
    <location>
        <begin position="79"/>
        <end position="97"/>
    </location>
</feature>
<reference evidence="2" key="1">
    <citation type="journal article" date="2020" name="Nature">
        <title>Giant virus diversity and host interactions through global metagenomics.</title>
        <authorList>
            <person name="Schulz F."/>
            <person name="Roux S."/>
            <person name="Paez-Espino D."/>
            <person name="Jungbluth S."/>
            <person name="Walsh D.A."/>
            <person name="Denef V.J."/>
            <person name="McMahon K.D."/>
            <person name="Konstantinidis K.T."/>
            <person name="Eloe-Fadrosh E.A."/>
            <person name="Kyrpides N.C."/>
            <person name="Woyke T."/>
        </authorList>
    </citation>
    <scope>NUCLEOTIDE SEQUENCE</scope>
    <source>
        <strain evidence="2">GVMAG-M-3300023174-75</strain>
    </source>
</reference>
<organism evidence="2">
    <name type="scientific">viral metagenome</name>
    <dbReference type="NCBI Taxonomy" id="1070528"/>
    <lineage>
        <taxon>unclassified sequences</taxon>
        <taxon>metagenomes</taxon>
        <taxon>organismal metagenomes</taxon>
    </lineage>
</organism>
<dbReference type="EMBL" id="MN739685">
    <property type="protein sequence ID" value="QHT21101.1"/>
    <property type="molecule type" value="Genomic_DNA"/>
</dbReference>
<proteinExistence type="predicted"/>